<organism evidence="3 4">
    <name type="scientific">Dipteronia dyeriana</name>
    <dbReference type="NCBI Taxonomy" id="168575"/>
    <lineage>
        <taxon>Eukaryota</taxon>
        <taxon>Viridiplantae</taxon>
        <taxon>Streptophyta</taxon>
        <taxon>Embryophyta</taxon>
        <taxon>Tracheophyta</taxon>
        <taxon>Spermatophyta</taxon>
        <taxon>Magnoliopsida</taxon>
        <taxon>eudicotyledons</taxon>
        <taxon>Gunneridae</taxon>
        <taxon>Pentapetalae</taxon>
        <taxon>rosids</taxon>
        <taxon>malvids</taxon>
        <taxon>Sapindales</taxon>
        <taxon>Sapindaceae</taxon>
        <taxon>Hippocastanoideae</taxon>
        <taxon>Acereae</taxon>
        <taxon>Dipteronia</taxon>
    </lineage>
</organism>
<evidence type="ECO:0000256" key="1">
    <source>
        <dbReference type="SAM" id="MobiDB-lite"/>
    </source>
</evidence>
<dbReference type="AlphaFoldDB" id="A0AAD9THB2"/>
<feature type="compositionally biased region" description="Acidic residues" evidence="1">
    <location>
        <begin position="271"/>
        <end position="307"/>
    </location>
</feature>
<feature type="domain" description="DUF659" evidence="2">
    <location>
        <begin position="33"/>
        <end position="146"/>
    </location>
</feature>
<dbReference type="PANTHER" id="PTHR32166">
    <property type="entry name" value="OSJNBA0013A04.12 PROTEIN"/>
    <property type="match status" value="1"/>
</dbReference>
<protein>
    <recommendedName>
        <fullName evidence="2">DUF659 domain-containing protein</fullName>
    </recommendedName>
</protein>
<dbReference type="InterPro" id="IPR012337">
    <property type="entry name" value="RNaseH-like_sf"/>
</dbReference>
<dbReference type="SUPFAM" id="SSF53098">
    <property type="entry name" value="Ribonuclease H-like"/>
    <property type="match status" value="1"/>
</dbReference>
<accession>A0AAD9THB2</accession>
<sequence length="307" mass="34635">MHDAGIPFNVVKYPSFKPFCEAVGQYGPGVKPPSYHKVRVSLLKKEVELTREAMKVHEDGRKAYGCSILSDGWKDRRERTLVNFLVNSMRGSVLVESVNASAYTKTGEKMFELLSHFVEKIGVNNVVQVVTDNASNNVLLRGGILMALLHQLCKNLLLRFLASLTVPLGVNGIGASWKIALRRQYESCDTIDPKYLNDIDDSNKRLTERLDDDNERDDELVFTVEDNLTWNDVAIAAGVGESSYRFRSREASSSRSRVPQQSQVQPSNQLFDEEESEEENEEEDDGDQLEQEEEIGGDDDYEFDLDA</sequence>
<gene>
    <name evidence="3" type="ORF">Ddye_030921</name>
</gene>
<dbReference type="InterPro" id="IPR007021">
    <property type="entry name" value="DUF659"/>
</dbReference>
<dbReference type="EMBL" id="JANJYI010000009">
    <property type="protein sequence ID" value="KAK2636129.1"/>
    <property type="molecule type" value="Genomic_DNA"/>
</dbReference>
<reference evidence="3" key="1">
    <citation type="journal article" date="2023" name="Plant J.">
        <title>Genome sequences and population genomics provide insights into the demographic history, inbreeding, and mutation load of two 'living fossil' tree species of Dipteronia.</title>
        <authorList>
            <person name="Feng Y."/>
            <person name="Comes H.P."/>
            <person name="Chen J."/>
            <person name="Zhu S."/>
            <person name="Lu R."/>
            <person name="Zhang X."/>
            <person name="Li P."/>
            <person name="Qiu J."/>
            <person name="Olsen K.M."/>
            <person name="Qiu Y."/>
        </authorList>
    </citation>
    <scope>NUCLEOTIDE SEQUENCE</scope>
    <source>
        <strain evidence="3">KIB01</strain>
    </source>
</reference>
<name>A0AAD9THB2_9ROSI</name>
<keyword evidence="4" id="KW-1185">Reference proteome</keyword>
<evidence type="ECO:0000313" key="3">
    <source>
        <dbReference type="EMBL" id="KAK2636129.1"/>
    </source>
</evidence>
<proteinExistence type="predicted"/>
<evidence type="ECO:0000259" key="2">
    <source>
        <dbReference type="Pfam" id="PF04937"/>
    </source>
</evidence>
<dbReference type="PANTHER" id="PTHR32166:SF74">
    <property type="entry name" value="OS05G0256350 PROTEIN"/>
    <property type="match status" value="1"/>
</dbReference>
<feature type="region of interest" description="Disordered" evidence="1">
    <location>
        <begin position="250"/>
        <end position="307"/>
    </location>
</feature>
<evidence type="ECO:0000313" key="4">
    <source>
        <dbReference type="Proteomes" id="UP001280121"/>
    </source>
</evidence>
<dbReference type="Proteomes" id="UP001280121">
    <property type="component" value="Unassembled WGS sequence"/>
</dbReference>
<dbReference type="Pfam" id="PF04937">
    <property type="entry name" value="DUF659"/>
    <property type="match status" value="1"/>
</dbReference>
<feature type="compositionally biased region" description="Low complexity" evidence="1">
    <location>
        <begin position="253"/>
        <end position="267"/>
    </location>
</feature>
<comment type="caution">
    <text evidence="3">The sequence shown here is derived from an EMBL/GenBank/DDBJ whole genome shotgun (WGS) entry which is preliminary data.</text>
</comment>